<gene>
    <name evidence="2" type="ORF">GDO78_008675</name>
</gene>
<sequence length="85" mass="10109">MYTNDFLTVWWARSDFTNRPKNQKQRGCLTKNSSGESGHAHRYVAFSTVPELLKITFHIVFRTKGQYWLHVWKSYFMTDSILCMV</sequence>
<protein>
    <submittedName>
        <fullName evidence="2">Uncharacterized protein</fullName>
    </submittedName>
</protein>
<feature type="region of interest" description="Disordered" evidence="1">
    <location>
        <begin position="19"/>
        <end position="38"/>
    </location>
</feature>
<dbReference type="Proteomes" id="UP000770717">
    <property type="component" value="Unassembled WGS sequence"/>
</dbReference>
<reference evidence="2" key="1">
    <citation type="thesis" date="2020" institute="ProQuest LLC" country="789 East Eisenhower Parkway, Ann Arbor, MI, USA">
        <title>Comparative Genomics and Chromosome Evolution.</title>
        <authorList>
            <person name="Mudd A.B."/>
        </authorList>
    </citation>
    <scope>NUCLEOTIDE SEQUENCE</scope>
    <source>
        <strain evidence="2">HN-11 Male</strain>
        <tissue evidence="2">Kidney and liver</tissue>
    </source>
</reference>
<evidence type="ECO:0000313" key="3">
    <source>
        <dbReference type="Proteomes" id="UP000770717"/>
    </source>
</evidence>
<organism evidence="2 3">
    <name type="scientific">Eleutherodactylus coqui</name>
    <name type="common">Puerto Rican coqui</name>
    <dbReference type="NCBI Taxonomy" id="57060"/>
    <lineage>
        <taxon>Eukaryota</taxon>
        <taxon>Metazoa</taxon>
        <taxon>Chordata</taxon>
        <taxon>Craniata</taxon>
        <taxon>Vertebrata</taxon>
        <taxon>Euteleostomi</taxon>
        <taxon>Amphibia</taxon>
        <taxon>Batrachia</taxon>
        <taxon>Anura</taxon>
        <taxon>Neobatrachia</taxon>
        <taxon>Hyloidea</taxon>
        <taxon>Eleutherodactylidae</taxon>
        <taxon>Eleutherodactylinae</taxon>
        <taxon>Eleutherodactylus</taxon>
        <taxon>Eleutherodactylus</taxon>
    </lineage>
</organism>
<proteinExistence type="predicted"/>
<name>A0A8J6FCT0_ELECQ</name>
<dbReference type="EMBL" id="WNTK01000004">
    <property type="protein sequence ID" value="KAG9485712.1"/>
    <property type="molecule type" value="Genomic_DNA"/>
</dbReference>
<accession>A0A8J6FCT0</accession>
<evidence type="ECO:0000313" key="2">
    <source>
        <dbReference type="EMBL" id="KAG9485712.1"/>
    </source>
</evidence>
<dbReference type="AlphaFoldDB" id="A0A8J6FCT0"/>
<evidence type="ECO:0000256" key="1">
    <source>
        <dbReference type="SAM" id="MobiDB-lite"/>
    </source>
</evidence>
<keyword evidence="3" id="KW-1185">Reference proteome</keyword>
<comment type="caution">
    <text evidence="2">The sequence shown here is derived from an EMBL/GenBank/DDBJ whole genome shotgun (WGS) entry which is preliminary data.</text>
</comment>